<name>A0AAQ3NT90_VIGMU</name>
<dbReference type="PANTHER" id="PTHR31900">
    <property type="entry name" value="F-BOX/RNI SUPERFAMILY PROTEIN-RELATED"/>
    <property type="match status" value="1"/>
</dbReference>
<proteinExistence type="predicted"/>
<feature type="non-terminal residue" evidence="2">
    <location>
        <position position="1"/>
    </location>
</feature>
<dbReference type="Pfam" id="PF08387">
    <property type="entry name" value="FBD"/>
    <property type="match status" value="1"/>
</dbReference>
<dbReference type="Proteomes" id="UP001374535">
    <property type="component" value="Chromosome 4"/>
</dbReference>
<reference evidence="2 3" key="1">
    <citation type="journal article" date="2023" name="Life. Sci Alliance">
        <title>Evolutionary insights into 3D genome organization and epigenetic landscape of Vigna mungo.</title>
        <authorList>
            <person name="Junaid A."/>
            <person name="Singh B."/>
            <person name="Bhatia S."/>
        </authorList>
    </citation>
    <scope>NUCLEOTIDE SEQUENCE [LARGE SCALE GENOMIC DNA]</scope>
    <source>
        <strain evidence="2">Urdbean</strain>
    </source>
</reference>
<sequence length="172" mass="20191">TKSPKLVRVSIDEPLLPLEIFKDVEVLKFDYIFQANLYLNFDFQNLVQLQLEVVLDWLLVLKVLNHCPKLQSLVINITKVRYYQTLNLPGYEEDVWPYPQTVPACISSHLKTCCLIHYSGSKDEFHFARYMLENAKYLQTMKIRFDCGYVTMGTMNLSQEISLEFNHAYLLL</sequence>
<organism evidence="2 3">
    <name type="scientific">Vigna mungo</name>
    <name type="common">Black gram</name>
    <name type="synonym">Phaseolus mungo</name>
    <dbReference type="NCBI Taxonomy" id="3915"/>
    <lineage>
        <taxon>Eukaryota</taxon>
        <taxon>Viridiplantae</taxon>
        <taxon>Streptophyta</taxon>
        <taxon>Embryophyta</taxon>
        <taxon>Tracheophyta</taxon>
        <taxon>Spermatophyta</taxon>
        <taxon>Magnoliopsida</taxon>
        <taxon>eudicotyledons</taxon>
        <taxon>Gunneridae</taxon>
        <taxon>Pentapetalae</taxon>
        <taxon>rosids</taxon>
        <taxon>fabids</taxon>
        <taxon>Fabales</taxon>
        <taxon>Fabaceae</taxon>
        <taxon>Papilionoideae</taxon>
        <taxon>50 kb inversion clade</taxon>
        <taxon>NPAAA clade</taxon>
        <taxon>indigoferoid/millettioid clade</taxon>
        <taxon>Phaseoleae</taxon>
        <taxon>Vigna</taxon>
    </lineage>
</organism>
<dbReference type="InterPro" id="IPR006566">
    <property type="entry name" value="FBD"/>
</dbReference>
<protein>
    <recommendedName>
        <fullName evidence="1">FBD domain-containing protein</fullName>
    </recommendedName>
</protein>
<dbReference type="EMBL" id="CP144697">
    <property type="protein sequence ID" value="WVZ14727.1"/>
    <property type="molecule type" value="Genomic_DNA"/>
</dbReference>
<accession>A0AAQ3NT90</accession>
<gene>
    <name evidence="2" type="ORF">V8G54_012293</name>
</gene>
<dbReference type="InterPro" id="IPR050232">
    <property type="entry name" value="FBL13/AtMIF1-like"/>
</dbReference>
<evidence type="ECO:0000313" key="2">
    <source>
        <dbReference type="EMBL" id="WVZ14727.1"/>
    </source>
</evidence>
<keyword evidence="3" id="KW-1185">Reference proteome</keyword>
<evidence type="ECO:0000259" key="1">
    <source>
        <dbReference type="Pfam" id="PF08387"/>
    </source>
</evidence>
<evidence type="ECO:0000313" key="3">
    <source>
        <dbReference type="Proteomes" id="UP001374535"/>
    </source>
</evidence>
<dbReference type="AlphaFoldDB" id="A0AAQ3NT90"/>
<feature type="domain" description="FBD" evidence="1">
    <location>
        <begin position="99"/>
        <end position="143"/>
    </location>
</feature>
<dbReference type="PANTHER" id="PTHR31900:SF34">
    <property type="entry name" value="EMB|CAB62440.1-RELATED"/>
    <property type="match status" value="1"/>
</dbReference>